<protein>
    <submittedName>
        <fullName evidence="4">Dihydrodipicolinate synthetase</fullName>
    </submittedName>
</protein>
<accession>A0A0P6VN12</accession>
<dbReference type="EMBL" id="LJYW01000001">
    <property type="protein sequence ID" value="KPL52692.1"/>
    <property type="molecule type" value="Genomic_DNA"/>
</dbReference>
<dbReference type="CDD" id="cd00408">
    <property type="entry name" value="DHDPS-like"/>
    <property type="match status" value="1"/>
</dbReference>
<comment type="caution">
    <text evidence="4">The sequence shown here is derived from an EMBL/GenBank/DDBJ whole genome shotgun (WGS) entry which is preliminary data.</text>
</comment>
<feature type="active site" description="Proton donor/acceptor" evidence="3">
    <location>
        <position position="144"/>
    </location>
</feature>
<name>A0A0P6VN12_9HYPH</name>
<reference evidence="4 5" key="2">
    <citation type="submission" date="2015-10" db="EMBL/GenBank/DDBJ databases">
        <title>Draft Genome Sequence of Prosthecomicrobium hirschii ATCC 27832.</title>
        <authorList>
            <person name="Daniel J."/>
            <person name="Givan S.A."/>
            <person name="Brun Y.V."/>
            <person name="Brown P.J."/>
        </authorList>
    </citation>
    <scope>NUCLEOTIDE SEQUENCE [LARGE SCALE GENOMIC DNA]</scope>
    <source>
        <strain evidence="4 5">16</strain>
    </source>
</reference>
<dbReference type="PANTHER" id="PTHR12128:SF72">
    <property type="entry name" value="DIHYDRODIPICOLINATE SYNTHASE"/>
    <property type="match status" value="1"/>
</dbReference>
<gene>
    <name evidence="4" type="ORF">ABB55_11065</name>
</gene>
<evidence type="ECO:0000256" key="1">
    <source>
        <dbReference type="ARBA" id="ARBA00023239"/>
    </source>
</evidence>
<dbReference type="InterPro" id="IPR013785">
    <property type="entry name" value="Aldolase_TIM"/>
</dbReference>
<dbReference type="SUPFAM" id="SSF51569">
    <property type="entry name" value="Aldolase"/>
    <property type="match status" value="1"/>
</dbReference>
<keyword evidence="5" id="KW-1185">Reference proteome</keyword>
<dbReference type="InterPro" id="IPR002220">
    <property type="entry name" value="DapA-like"/>
</dbReference>
<dbReference type="AlphaFoldDB" id="A0A0P6VN12"/>
<dbReference type="GO" id="GO:0008840">
    <property type="term" value="F:4-hydroxy-tetrahydrodipicolinate synthase activity"/>
    <property type="evidence" value="ECO:0007669"/>
    <property type="project" value="TreeGrafter"/>
</dbReference>
<dbReference type="PIRSF" id="PIRSF001365">
    <property type="entry name" value="DHDPS"/>
    <property type="match status" value="1"/>
</dbReference>
<proteinExistence type="inferred from homology"/>
<evidence type="ECO:0000313" key="4">
    <source>
        <dbReference type="EMBL" id="KPL52692.1"/>
    </source>
</evidence>
<dbReference type="Pfam" id="PF00701">
    <property type="entry name" value="DHDPS"/>
    <property type="match status" value="1"/>
</dbReference>
<organism evidence="4 5">
    <name type="scientific">Prosthecodimorpha hirschii</name>
    <dbReference type="NCBI Taxonomy" id="665126"/>
    <lineage>
        <taxon>Bacteria</taxon>
        <taxon>Pseudomonadati</taxon>
        <taxon>Pseudomonadota</taxon>
        <taxon>Alphaproteobacteria</taxon>
        <taxon>Hyphomicrobiales</taxon>
        <taxon>Ancalomicrobiaceae</taxon>
        <taxon>Prosthecodimorpha</taxon>
    </lineage>
</organism>
<dbReference type="STRING" id="665126.ABB55_11065"/>
<evidence type="ECO:0000256" key="3">
    <source>
        <dbReference type="PIRSR" id="PIRSR001365-1"/>
    </source>
</evidence>
<dbReference type="Proteomes" id="UP000048984">
    <property type="component" value="Unassembled WGS sequence"/>
</dbReference>
<dbReference type="SMART" id="SM01130">
    <property type="entry name" value="DHDPS"/>
    <property type="match status" value="1"/>
</dbReference>
<sequence length="312" mass="33339">MTVPTAIRRLTGIHAATVTPMRPDSSVDWEALAAHVGRVGRADGIRGLLINGHAGENFLLTREEKRRVIEICRAELGPDVFLTSGVNAESSLEAALHAADAEAAGADALLLFPPNAWIGFRDAASARLHHEHVIAACGLPILLYQAPVGAGSMPYGPDTLAELVALPRVAGIKEGSWEVATYDQNRRIAKAIRPDLAVLGSGDEHLLTAYLIGSEGSQVSLAAVTPEPLVALWDAASRQDWAAARHWHDVIYPLACAIYRDKPAGRATPRLKACLRILGLLDHDTVRPPFAPIPAEEYGRLEAALRHAGAFG</sequence>
<comment type="similarity">
    <text evidence="2">Belongs to the DapA family.</text>
</comment>
<keyword evidence="1 2" id="KW-0456">Lyase</keyword>
<reference evidence="4 5" key="1">
    <citation type="submission" date="2015-09" db="EMBL/GenBank/DDBJ databases">
        <authorList>
            <person name="Jackson K.R."/>
            <person name="Lunt B.L."/>
            <person name="Fisher J.N.B."/>
            <person name="Gardner A.V."/>
            <person name="Bailey M.E."/>
            <person name="Deus L.M."/>
            <person name="Earl A.S."/>
            <person name="Gibby P.D."/>
            <person name="Hartmann K.A."/>
            <person name="Liu J.E."/>
            <person name="Manci A.M."/>
            <person name="Nielsen D.A."/>
            <person name="Solomon M.B."/>
            <person name="Breakwell D.P."/>
            <person name="Burnett S.H."/>
            <person name="Grose J.H."/>
        </authorList>
    </citation>
    <scope>NUCLEOTIDE SEQUENCE [LARGE SCALE GENOMIC DNA]</scope>
    <source>
        <strain evidence="4 5">16</strain>
    </source>
</reference>
<feature type="active site" description="Schiff-base intermediate with substrate" evidence="3">
    <location>
        <position position="173"/>
    </location>
</feature>
<evidence type="ECO:0000313" key="5">
    <source>
        <dbReference type="Proteomes" id="UP000048984"/>
    </source>
</evidence>
<dbReference type="Gene3D" id="3.20.20.70">
    <property type="entry name" value="Aldolase class I"/>
    <property type="match status" value="1"/>
</dbReference>
<evidence type="ECO:0000256" key="2">
    <source>
        <dbReference type="PIRNR" id="PIRNR001365"/>
    </source>
</evidence>
<dbReference type="RefSeq" id="WP_054358855.1">
    <property type="nucleotide sequence ID" value="NZ_LJYW01000001.1"/>
</dbReference>
<dbReference type="PANTHER" id="PTHR12128">
    <property type="entry name" value="DIHYDRODIPICOLINATE SYNTHASE"/>
    <property type="match status" value="1"/>
</dbReference>